<reference evidence="9 10" key="1">
    <citation type="submission" date="2014-08" db="EMBL/GenBank/DDBJ databases">
        <authorList>
            <person name="Hassan Y.I."/>
            <person name="Lepp D."/>
            <person name="Zhou T."/>
        </authorList>
    </citation>
    <scope>NUCLEOTIDE SEQUENCE [LARGE SCALE GENOMIC DNA]</scope>
    <source>
        <strain evidence="9 10">IFO13584</strain>
    </source>
</reference>
<dbReference type="Proteomes" id="UP000028981">
    <property type="component" value="Unassembled WGS sequence"/>
</dbReference>
<evidence type="ECO:0000313" key="9">
    <source>
        <dbReference type="EMBL" id="KFL29066.1"/>
    </source>
</evidence>
<accession>A0A087LWR3</accession>
<evidence type="ECO:0000256" key="1">
    <source>
        <dbReference type="ARBA" id="ARBA00004651"/>
    </source>
</evidence>
<keyword evidence="6 7" id="KW-0472">Membrane</keyword>
<keyword evidence="4 7" id="KW-0812">Transmembrane</keyword>
<feature type="transmembrane region" description="Helical" evidence="7">
    <location>
        <begin position="231"/>
        <end position="256"/>
    </location>
</feature>
<evidence type="ECO:0000256" key="6">
    <source>
        <dbReference type="ARBA" id="ARBA00023136"/>
    </source>
</evidence>
<dbReference type="RefSeq" id="WP_035087327.1">
    <property type="nucleotide sequence ID" value="NZ_JQGC01000033.1"/>
</dbReference>
<dbReference type="SUPFAM" id="SSF161098">
    <property type="entry name" value="MetI-like"/>
    <property type="match status" value="1"/>
</dbReference>
<dbReference type="InterPro" id="IPR035906">
    <property type="entry name" value="MetI-like_sf"/>
</dbReference>
<dbReference type="PANTHER" id="PTHR43163">
    <property type="entry name" value="DIPEPTIDE TRANSPORT SYSTEM PERMEASE PROTEIN DPPB-RELATED"/>
    <property type="match status" value="1"/>
</dbReference>
<feature type="transmembrane region" description="Helical" evidence="7">
    <location>
        <begin position="172"/>
        <end position="191"/>
    </location>
</feature>
<dbReference type="PANTHER" id="PTHR43163:SF6">
    <property type="entry name" value="DIPEPTIDE TRANSPORT SYSTEM PERMEASE PROTEIN DPPB-RELATED"/>
    <property type="match status" value="1"/>
</dbReference>
<dbReference type="PROSITE" id="PS50928">
    <property type="entry name" value="ABC_TM1"/>
    <property type="match status" value="1"/>
</dbReference>
<evidence type="ECO:0000313" key="10">
    <source>
        <dbReference type="Proteomes" id="UP000028981"/>
    </source>
</evidence>
<evidence type="ECO:0000256" key="4">
    <source>
        <dbReference type="ARBA" id="ARBA00022692"/>
    </source>
</evidence>
<dbReference type="AlphaFoldDB" id="A0A087LWR3"/>
<feature type="transmembrane region" description="Helical" evidence="7">
    <location>
        <begin position="103"/>
        <end position="126"/>
    </location>
</feature>
<evidence type="ECO:0000256" key="7">
    <source>
        <dbReference type="RuleBase" id="RU363032"/>
    </source>
</evidence>
<sequence>MALAKELFTRLLAGAAVLWAAASLAFIVLQLLPSDPVQVIYGADSTVTPEMRDRIRADFGLDQPLWRQYAGFVGRTVTGDLGTSYQQRRTVVSIITSELGSTITLASLAVLLAFSMAVLATLATAGRDNWLRRVISSLELVSVSTPAFWIGLLLLTFFSFQWPIFPVVGDQGWKSLVLPVATLGIALFGTLSQVMRNEMDQALEQPFALTARTRGLSLWAVRWRHALRHALIPALTIAAETFGALLAGAIITEQVFGRPGLGRITLQAVRNQDIPVVLGVVLFSAFVFVTINIIVDLLYRVVDPRLRARA</sequence>
<feature type="transmembrane region" description="Helical" evidence="7">
    <location>
        <begin position="12"/>
        <end position="32"/>
    </location>
</feature>
<protein>
    <submittedName>
        <fullName evidence="9">ABC transporter permease</fullName>
    </submittedName>
</protein>
<evidence type="ECO:0000256" key="5">
    <source>
        <dbReference type="ARBA" id="ARBA00022989"/>
    </source>
</evidence>
<keyword evidence="5 7" id="KW-1133">Transmembrane helix</keyword>
<name>A0A087LWR3_9HYPH</name>
<dbReference type="Pfam" id="PF19300">
    <property type="entry name" value="BPD_transp_1_N"/>
    <property type="match status" value="1"/>
</dbReference>
<proteinExistence type="inferred from homology"/>
<dbReference type="InterPro" id="IPR000515">
    <property type="entry name" value="MetI-like"/>
</dbReference>
<comment type="caution">
    <text evidence="9">The sequence shown here is derived from an EMBL/GenBank/DDBJ whole genome shotgun (WGS) entry which is preliminary data.</text>
</comment>
<keyword evidence="10" id="KW-1185">Reference proteome</keyword>
<feature type="transmembrane region" description="Helical" evidence="7">
    <location>
        <begin position="138"/>
        <end position="160"/>
    </location>
</feature>
<organism evidence="9 10">
    <name type="scientific">Devosia riboflavina</name>
    <dbReference type="NCBI Taxonomy" id="46914"/>
    <lineage>
        <taxon>Bacteria</taxon>
        <taxon>Pseudomonadati</taxon>
        <taxon>Pseudomonadota</taxon>
        <taxon>Alphaproteobacteria</taxon>
        <taxon>Hyphomicrobiales</taxon>
        <taxon>Devosiaceae</taxon>
        <taxon>Devosia</taxon>
    </lineage>
</organism>
<comment type="similarity">
    <text evidence="7">Belongs to the binding-protein-dependent transport system permease family.</text>
</comment>
<dbReference type="STRING" id="46914.JP75_24080"/>
<evidence type="ECO:0000259" key="8">
    <source>
        <dbReference type="PROSITE" id="PS50928"/>
    </source>
</evidence>
<dbReference type="InterPro" id="IPR045621">
    <property type="entry name" value="BPD_transp_1_N"/>
</dbReference>
<feature type="transmembrane region" description="Helical" evidence="7">
    <location>
        <begin position="276"/>
        <end position="299"/>
    </location>
</feature>
<dbReference type="GO" id="GO:0055085">
    <property type="term" value="P:transmembrane transport"/>
    <property type="evidence" value="ECO:0007669"/>
    <property type="project" value="InterPro"/>
</dbReference>
<gene>
    <name evidence="9" type="ORF">JP75_24080</name>
</gene>
<feature type="domain" description="ABC transmembrane type-1" evidence="8">
    <location>
        <begin position="99"/>
        <end position="299"/>
    </location>
</feature>
<dbReference type="Gene3D" id="1.10.3720.10">
    <property type="entry name" value="MetI-like"/>
    <property type="match status" value="1"/>
</dbReference>
<evidence type="ECO:0000256" key="3">
    <source>
        <dbReference type="ARBA" id="ARBA00022475"/>
    </source>
</evidence>
<keyword evidence="3" id="KW-1003">Cell membrane</keyword>
<evidence type="ECO:0000256" key="2">
    <source>
        <dbReference type="ARBA" id="ARBA00022448"/>
    </source>
</evidence>
<comment type="subcellular location">
    <subcellularLocation>
        <location evidence="1 7">Cell membrane</location>
        <topology evidence="1 7">Multi-pass membrane protein</topology>
    </subcellularLocation>
</comment>
<dbReference type="Pfam" id="PF00528">
    <property type="entry name" value="BPD_transp_1"/>
    <property type="match status" value="1"/>
</dbReference>
<keyword evidence="2 7" id="KW-0813">Transport</keyword>
<dbReference type="EMBL" id="JQGC01000033">
    <property type="protein sequence ID" value="KFL29066.1"/>
    <property type="molecule type" value="Genomic_DNA"/>
</dbReference>
<dbReference type="GO" id="GO:0005886">
    <property type="term" value="C:plasma membrane"/>
    <property type="evidence" value="ECO:0007669"/>
    <property type="project" value="UniProtKB-SubCell"/>
</dbReference>
<dbReference type="CDD" id="cd06261">
    <property type="entry name" value="TM_PBP2"/>
    <property type="match status" value="1"/>
</dbReference>